<keyword evidence="1" id="KW-0808">Transferase</keyword>
<evidence type="ECO:0000313" key="5">
    <source>
        <dbReference type="Proteomes" id="UP000625283"/>
    </source>
</evidence>
<protein>
    <submittedName>
        <fullName evidence="4">GNAT family N-acetyltransferase</fullName>
    </submittedName>
</protein>
<dbReference type="PROSITE" id="PS51186">
    <property type="entry name" value="GNAT"/>
    <property type="match status" value="1"/>
</dbReference>
<evidence type="ECO:0000313" key="4">
    <source>
        <dbReference type="EMBL" id="MBL1409979.1"/>
    </source>
</evidence>
<keyword evidence="5" id="KW-1185">Reference proteome</keyword>
<evidence type="ECO:0000256" key="1">
    <source>
        <dbReference type="ARBA" id="ARBA00022679"/>
    </source>
</evidence>
<organism evidence="4 5">
    <name type="scientific">Sphingobacterium faecale</name>
    <dbReference type="NCBI Taxonomy" id="2803775"/>
    <lineage>
        <taxon>Bacteria</taxon>
        <taxon>Pseudomonadati</taxon>
        <taxon>Bacteroidota</taxon>
        <taxon>Sphingobacteriia</taxon>
        <taxon>Sphingobacteriales</taxon>
        <taxon>Sphingobacteriaceae</taxon>
        <taxon>Sphingobacterium</taxon>
    </lineage>
</organism>
<reference evidence="4 5" key="1">
    <citation type="submission" date="2021-01" db="EMBL/GenBank/DDBJ databases">
        <title>C459-1 draft genome sequence.</title>
        <authorList>
            <person name="Zhang X.-F."/>
        </authorList>
    </citation>
    <scope>NUCLEOTIDE SEQUENCE [LARGE SCALE GENOMIC DNA]</scope>
    <source>
        <strain evidence="5">C459-1</strain>
    </source>
</reference>
<dbReference type="Proteomes" id="UP000625283">
    <property type="component" value="Unassembled WGS sequence"/>
</dbReference>
<proteinExistence type="predicted"/>
<dbReference type="SUPFAM" id="SSF55729">
    <property type="entry name" value="Acyl-CoA N-acyltransferases (Nat)"/>
    <property type="match status" value="1"/>
</dbReference>
<feature type="domain" description="N-acetyltransferase" evidence="3">
    <location>
        <begin position="1"/>
        <end position="183"/>
    </location>
</feature>
<dbReference type="RefSeq" id="WP_202103690.1">
    <property type="nucleotide sequence ID" value="NZ_JAERTY010000008.1"/>
</dbReference>
<accession>A0ABS1R5Z0</accession>
<dbReference type="EMBL" id="JAERTY010000008">
    <property type="protein sequence ID" value="MBL1409979.1"/>
    <property type="molecule type" value="Genomic_DNA"/>
</dbReference>
<dbReference type="Gene3D" id="3.40.630.30">
    <property type="match status" value="1"/>
</dbReference>
<comment type="caution">
    <text evidence="4">The sequence shown here is derived from an EMBL/GenBank/DDBJ whole genome shotgun (WGS) entry which is preliminary data.</text>
</comment>
<dbReference type="InterPro" id="IPR016181">
    <property type="entry name" value="Acyl_CoA_acyltransferase"/>
</dbReference>
<evidence type="ECO:0000256" key="2">
    <source>
        <dbReference type="ARBA" id="ARBA00023315"/>
    </source>
</evidence>
<dbReference type="InterPro" id="IPR050680">
    <property type="entry name" value="YpeA/RimI_acetyltransf"/>
</dbReference>
<dbReference type="Pfam" id="PF00583">
    <property type="entry name" value="Acetyltransf_1"/>
    <property type="match status" value="1"/>
</dbReference>
<dbReference type="PANTHER" id="PTHR43420:SF47">
    <property type="entry name" value="N-ACETYLTRANSFERASE DOMAIN-CONTAINING PROTEIN"/>
    <property type="match status" value="1"/>
</dbReference>
<dbReference type="CDD" id="cd04301">
    <property type="entry name" value="NAT_SF"/>
    <property type="match status" value="1"/>
</dbReference>
<dbReference type="PANTHER" id="PTHR43420">
    <property type="entry name" value="ACETYLTRANSFERASE"/>
    <property type="match status" value="1"/>
</dbReference>
<dbReference type="InterPro" id="IPR000182">
    <property type="entry name" value="GNAT_dom"/>
</dbReference>
<gene>
    <name evidence="4" type="ORF">JKG61_14580</name>
</gene>
<sequence>MQIRKANKEDASQIAGLMILAMTEIVYQFIGKEDFEEGKRFLSDLIQREDNQYSYQYIFVAEDKEGILGQICLYPGAQLEALRKPVLAHIKTRYAIDYQVANETQAGEIYLDTIAVSSLAQGKGIGKLLINYVIDEFVHKKQEVLGLLVDFDNPDAKRLYEKMGFVVQREISIFGKRMEHMQYRQA</sequence>
<evidence type="ECO:0000259" key="3">
    <source>
        <dbReference type="PROSITE" id="PS51186"/>
    </source>
</evidence>
<name>A0ABS1R5Z0_9SPHI</name>
<keyword evidence="2" id="KW-0012">Acyltransferase</keyword>